<reference evidence="1" key="1">
    <citation type="submission" date="2014-11" db="EMBL/GenBank/DDBJ databases">
        <authorList>
            <person name="Otto D Thomas"/>
            <person name="Naeem Raeece"/>
        </authorList>
    </citation>
    <scope>NUCLEOTIDE SEQUENCE</scope>
</reference>
<gene>
    <name evidence="1" type="ORF">Cvel_6870</name>
</gene>
<dbReference type="VEuPathDB" id="CryptoDB:Cvel_6870"/>
<organism evidence="1">
    <name type="scientific">Chromera velia CCMP2878</name>
    <dbReference type="NCBI Taxonomy" id="1169474"/>
    <lineage>
        <taxon>Eukaryota</taxon>
        <taxon>Sar</taxon>
        <taxon>Alveolata</taxon>
        <taxon>Colpodellida</taxon>
        <taxon>Chromeraceae</taxon>
        <taxon>Chromera</taxon>
    </lineage>
</organism>
<dbReference type="EMBL" id="CDMZ01002713">
    <property type="protein sequence ID" value="CEM43557.1"/>
    <property type="molecule type" value="Genomic_DNA"/>
</dbReference>
<sequence length="392" mass="41636">MACAKRERAYPEVVLLDDLDPSPDISMPGTDDVTAAIDEWEDESEDEGEEGSMWEEDPLIQKKSILRKCMLHGLFQPVEITGGVLDNMKEQAMTYRAWFCGHRGMHCAQAVFDDVLCDLRTRFRDAYGHVSRCKSNRSGQLFGSLEQFEECHKECKRKAVKSYLSTLDKEVRGLVLAEMGPQLSDIGIEVNAATGSLKLKAASVNSLPRRRQKRGAAMKRVQQNMVRAPLTGLGFGAVAGGYGLAAAARGVEVVPVVGKHLSGALQLGGLAVGGVVGGVVSGVVGIAGGVAGAAGAAAGAVADGIADTAELGGEARCEASENQPAAQGVDGERRAEVVEQEGYQFGDWTRGVIVKGREEKGGNANDEYQFGDFSRGMVPVGSLFGGRRSSRN</sequence>
<accession>A0A0G4HHD2</accession>
<name>A0A0G4HHD2_9ALVE</name>
<proteinExistence type="predicted"/>
<protein>
    <submittedName>
        <fullName evidence="1">Uncharacterized protein</fullName>
    </submittedName>
</protein>
<dbReference type="AlphaFoldDB" id="A0A0G4HHD2"/>
<evidence type="ECO:0000313" key="1">
    <source>
        <dbReference type="EMBL" id="CEM43557.1"/>
    </source>
</evidence>